<dbReference type="CDD" id="cd08977">
    <property type="entry name" value="SusD"/>
    <property type="match status" value="1"/>
</dbReference>
<dbReference type="InterPro" id="IPR012944">
    <property type="entry name" value="SusD_RagB_dom"/>
</dbReference>
<dbReference type="InterPro" id="IPR011990">
    <property type="entry name" value="TPR-like_helical_dom_sf"/>
</dbReference>
<keyword evidence="4" id="KW-0472">Membrane</keyword>
<evidence type="ECO:0000259" key="7">
    <source>
        <dbReference type="Pfam" id="PF14322"/>
    </source>
</evidence>
<reference evidence="11 12" key="1">
    <citation type="submission" date="2018-08" db="EMBL/GenBank/DDBJ databases">
        <title>A genome reference for cultivated species of the human gut microbiota.</title>
        <authorList>
            <person name="Zou Y."/>
            <person name="Xue W."/>
            <person name="Luo G."/>
        </authorList>
    </citation>
    <scope>NUCLEOTIDE SEQUENCE [LARGE SCALE GENOMIC DNA]</scope>
    <source>
        <strain evidence="9 13">AF24-16AC</strain>
        <strain evidence="10 12">AM23-23</strain>
        <strain evidence="8 11">TF10-3AC</strain>
    </source>
</reference>
<gene>
    <name evidence="10" type="ORF">DW653_10575</name>
    <name evidence="9" type="ORF">DWY14_05215</name>
    <name evidence="8" type="ORF">DXD04_05085</name>
</gene>
<dbReference type="RefSeq" id="WP_117671429.1">
    <property type="nucleotide sequence ID" value="NZ_CABOGR010000007.1"/>
</dbReference>
<evidence type="ECO:0000313" key="10">
    <source>
        <dbReference type="EMBL" id="RHF89532.1"/>
    </source>
</evidence>
<dbReference type="GO" id="GO:0009279">
    <property type="term" value="C:cell outer membrane"/>
    <property type="evidence" value="ECO:0007669"/>
    <property type="project" value="UniProtKB-SubCell"/>
</dbReference>
<name>A0A3E4N5M0_9BACT</name>
<keyword evidence="11" id="KW-1185">Reference proteome</keyword>
<keyword evidence="5" id="KW-0998">Cell outer membrane</keyword>
<dbReference type="EMBL" id="QRUY01000008">
    <property type="protein sequence ID" value="RGS08764.1"/>
    <property type="molecule type" value="Genomic_DNA"/>
</dbReference>
<comment type="similarity">
    <text evidence="2">Belongs to the SusD family.</text>
</comment>
<feature type="domain" description="SusD-like N-terminal" evidence="7">
    <location>
        <begin position="72"/>
        <end position="231"/>
    </location>
</feature>
<proteinExistence type="inferred from homology"/>
<protein>
    <submittedName>
        <fullName evidence="8">RagB/SusD family nutrient uptake outer membrane protein</fullName>
    </submittedName>
</protein>
<evidence type="ECO:0000256" key="4">
    <source>
        <dbReference type="ARBA" id="ARBA00023136"/>
    </source>
</evidence>
<dbReference type="EMBL" id="QSQT01000007">
    <property type="protein sequence ID" value="RGK57001.1"/>
    <property type="molecule type" value="Genomic_DNA"/>
</dbReference>
<dbReference type="Gene3D" id="1.25.40.390">
    <property type="match status" value="1"/>
</dbReference>
<dbReference type="Proteomes" id="UP000283485">
    <property type="component" value="Unassembled WGS sequence"/>
</dbReference>
<dbReference type="Proteomes" id="UP000285750">
    <property type="component" value="Unassembled WGS sequence"/>
</dbReference>
<organism evidence="8 11">
    <name type="scientific">Phocaeicola plebeius</name>
    <dbReference type="NCBI Taxonomy" id="310297"/>
    <lineage>
        <taxon>Bacteria</taxon>
        <taxon>Pseudomonadati</taxon>
        <taxon>Bacteroidota</taxon>
        <taxon>Bacteroidia</taxon>
        <taxon>Bacteroidales</taxon>
        <taxon>Bacteroidaceae</taxon>
        <taxon>Phocaeicola</taxon>
    </lineage>
</organism>
<dbReference type="AlphaFoldDB" id="A0A3E4N5M0"/>
<dbReference type="PROSITE" id="PS51257">
    <property type="entry name" value="PROKAR_LIPOPROTEIN"/>
    <property type="match status" value="1"/>
</dbReference>
<evidence type="ECO:0000313" key="13">
    <source>
        <dbReference type="Proteomes" id="UP000285750"/>
    </source>
</evidence>
<evidence type="ECO:0000256" key="2">
    <source>
        <dbReference type="ARBA" id="ARBA00006275"/>
    </source>
</evidence>
<comment type="subcellular location">
    <subcellularLocation>
        <location evidence="1">Cell outer membrane</location>
    </subcellularLocation>
</comment>
<comment type="caution">
    <text evidence="8">The sequence shown here is derived from an EMBL/GenBank/DDBJ whole genome shotgun (WGS) entry which is preliminary data.</text>
</comment>
<dbReference type="SUPFAM" id="SSF48452">
    <property type="entry name" value="TPR-like"/>
    <property type="match status" value="1"/>
</dbReference>
<evidence type="ECO:0000313" key="9">
    <source>
        <dbReference type="EMBL" id="RGS08764.1"/>
    </source>
</evidence>
<evidence type="ECO:0000256" key="1">
    <source>
        <dbReference type="ARBA" id="ARBA00004442"/>
    </source>
</evidence>
<evidence type="ECO:0000313" key="11">
    <source>
        <dbReference type="Proteomes" id="UP000260862"/>
    </source>
</evidence>
<feature type="domain" description="RagB/SusD" evidence="6">
    <location>
        <begin position="320"/>
        <end position="431"/>
    </location>
</feature>
<dbReference type="Pfam" id="PF07980">
    <property type="entry name" value="SusD_RagB"/>
    <property type="match status" value="1"/>
</dbReference>
<accession>A0A3E4N5M0</accession>
<dbReference type="EMBL" id="QRHQ01000019">
    <property type="protein sequence ID" value="RHF89532.1"/>
    <property type="molecule type" value="Genomic_DNA"/>
</dbReference>
<evidence type="ECO:0000313" key="8">
    <source>
        <dbReference type="EMBL" id="RGK57001.1"/>
    </source>
</evidence>
<dbReference type="Pfam" id="PF14322">
    <property type="entry name" value="SusD-like_3"/>
    <property type="match status" value="1"/>
</dbReference>
<dbReference type="InterPro" id="IPR033985">
    <property type="entry name" value="SusD-like_N"/>
</dbReference>
<evidence type="ECO:0000313" key="12">
    <source>
        <dbReference type="Proteomes" id="UP000283485"/>
    </source>
</evidence>
<evidence type="ECO:0000259" key="6">
    <source>
        <dbReference type="Pfam" id="PF07980"/>
    </source>
</evidence>
<evidence type="ECO:0000256" key="5">
    <source>
        <dbReference type="ARBA" id="ARBA00023237"/>
    </source>
</evidence>
<keyword evidence="3" id="KW-0732">Signal</keyword>
<sequence>MKKYIVYAILMAGTTLSSCSSSFLDQEPPLYIEPGDIYNDANRLEAAVLGLYGSIKNDASDSFMGGKTYLVFDNRGEDIVNSDPNLITLANTYKFNVGKTDAENTVTWSMAYAAINRVNIFLDELEGAKATAGEKYEQYKAEAKFVRAFAYYYLNNLYATPYVINPDAKSVPLRLTPEKNGEHNALKRATVKEVYEQILSDLENISALPVKAKADEPTVTRATQAAANMLKMRAYMSMNNWTEAVKAGKLVTGYELTPKFGDMFKAPYYTDETIFSLPMKETNRPNTQQGLAEYYYAKNTILWVDVENGIMGKPNYNSADDARVQMKNEKNQLLKFTDAAQKLDWAPIFRYAETLLNLAECYVNLGGTENEKLARECLKQVRFRSLPETSNQLDIDHLSGEDLKMAVYNERRLEFIGEAMRGIDVLRRGANFERKTQITPQSSGYVWPIPQSEELMNPDLNK</sequence>
<evidence type="ECO:0000256" key="3">
    <source>
        <dbReference type="ARBA" id="ARBA00022729"/>
    </source>
</evidence>
<dbReference type="Proteomes" id="UP000260862">
    <property type="component" value="Unassembled WGS sequence"/>
</dbReference>